<reference evidence="6 7" key="1">
    <citation type="submission" date="2024-05" db="EMBL/GenBank/DDBJ databases">
        <title>Haplotype-resolved chromosome-level genome assembly of Huyou (Citrus changshanensis).</title>
        <authorList>
            <person name="Miao C."/>
            <person name="Chen W."/>
            <person name="Wu Y."/>
            <person name="Wang L."/>
            <person name="Zhao S."/>
            <person name="Grierson D."/>
            <person name="Xu C."/>
            <person name="Chen K."/>
        </authorList>
    </citation>
    <scope>NUCLEOTIDE SEQUENCE [LARGE SCALE GENOMIC DNA]</scope>
    <source>
        <strain evidence="6">01-14</strain>
        <tissue evidence="6">Leaf</tissue>
    </source>
</reference>
<evidence type="ECO:0000256" key="5">
    <source>
        <dbReference type="ARBA" id="ARBA00023242"/>
    </source>
</evidence>
<dbReference type="GO" id="GO:0005634">
    <property type="term" value="C:nucleus"/>
    <property type="evidence" value="ECO:0007669"/>
    <property type="project" value="UniProtKB-SubCell"/>
</dbReference>
<evidence type="ECO:0000256" key="4">
    <source>
        <dbReference type="ARBA" id="ARBA00023163"/>
    </source>
</evidence>
<keyword evidence="3" id="KW-0238">DNA-binding</keyword>
<dbReference type="InterPro" id="IPR003340">
    <property type="entry name" value="B3_DNA-bd"/>
</dbReference>
<keyword evidence="5" id="KW-0539">Nucleus</keyword>
<evidence type="ECO:0008006" key="8">
    <source>
        <dbReference type="Google" id="ProtNLM"/>
    </source>
</evidence>
<dbReference type="AlphaFoldDB" id="A0AAP0MQB1"/>
<keyword evidence="4" id="KW-0804">Transcription</keyword>
<evidence type="ECO:0000313" key="6">
    <source>
        <dbReference type="EMBL" id="KAK9216398.1"/>
    </source>
</evidence>
<evidence type="ECO:0000256" key="3">
    <source>
        <dbReference type="ARBA" id="ARBA00023125"/>
    </source>
</evidence>
<comment type="caution">
    <text evidence="6">The sequence shown here is derived from an EMBL/GenBank/DDBJ whole genome shotgun (WGS) entry which is preliminary data.</text>
</comment>
<sequence>MSSSRNLEEYSKVITASDAGDRLNVSSKRLDDGFFELPDGERPREVVAFDAKGELGPWILHLRIRPQGYRKPVISGDWLNFVREKNVQAGDTVVFFKEYYYDQATGREMPMRYKIGVKIEEIELFGKFHAVVR</sequence>
<dbReference type="GO" id="GO:0003677">
    <property type="term" value="F:DNA binding"/>
    <property type="evidence" value="ECO:0007669"/>
    <property type="project" value="UniProtKB-KW"/>
</dbReference>
<dbReference type="Proteomes" id="UP001428341">
    <property type="component" value="Unassembled WGS sequence"/>
</dbReference>
<keyword evidence="2" id="KW-0805">Transcription regulation</keyword>
<dbReference type="Gene3D" id="2.40.330.10">
    <property type="entry name" value="DNA-binding pseudobarrel domain"/>
    <property type="match status" value="1"/>
</dbReference>
<keyword evidence="7" id="KW-1185">Reference proteome</keyword>
<proteinExistence type="predicted"/>
<evidence type="ECO:0000256" key="1">
    <source>
        <dbReference type="ARBA" id="ARBA00004123"/>
    </source>
</evidence>
<comment type="subcellular location">
    <subcellularLocation>
        <location evidence="1">Nucleus</location>
    </subcellularLocation>
</comment>
<dbReference type="EMBL" id="JBCGBO010000003">
    <property type="protein sequence ID" value="KAK9216398.1"/>
    <property type="molecule type" value="Genomic_DNA"/>
</dbReference>
<protein>
    <recommendedName>
        <fullName evidence="8">TF-B3 domain-containing protein</fullName>
    </recommendedName>
</protein>
<name>A0AAP0MQB1_9ROSI</name>
<gene>
    <name evidence="6" type="ORF">WN944_008407</name>
</gene>
<dbReference type="SUPFAM" id="SSF101936">
    <property type="entry name" value="DNA-binding pseudobarrel domain"/>
    <property type="match status" value="1"/>
</dbReference>
<evidence type="ECO:0000313" key="7">
    <source>
        <dbReference type="Proteomes" id="UP001428341"/>
    </source>
</evidence>
<dbReference type="CDD" id="cd10017">
    <property type="entry name" value="B3_DNA"/>
    <property type="match status" value="1"/>
</dbReference>
<organism evidence="6 7">
    <name type="scientific">Citrus x changshan-huyou</name>
    <dbReference type="NCBI Taxonomy" id="2935761"/>
    <lineage>
        <taxon>Eukaryota</taxon>
        <taxon>Viridiplantae</taxon>
        <taxon>Streptophyta</taxon>
        <taxon>Embryophyta</taxon>
        <taxon>Tracheophyta</taxon>
        <taxon>Spermatophyta</taxon>
        <taxon>Magnoliopsida</taxon>
        <taxon>eudicotyledons</taxon>
        <taxon>Gunneridae</taxon>
        <taxon>Pentapetalae</taxon>
        <taxon>rosids</taxon>
        <taxon>malvids</taxon>
        <taxon>Sapindales</taxon>
        <taxon>Rutaceae</taxon>
        <taxon>Aurantioideae</taxon>
        <taxon>Citrus</taxon>
    </lineage>
</organism>
<accession>A0AAP0MQB1</accession>
<evidence type="ECO:0000256" key="2">
    <source>
        <dbReference type="ARBA" id="ARBA00023015"/>
    </source>
</evidence>
<dbReference type="InterPro" id="IPR015300">
    <property type="entry name" value="DNA-bd_pseudobarrel_sf"/>
</dbReference>